<gene>
    <name evidence="1" type="ORF">FRX31_004566</name>
</gene>
<dbReference type="GO" id="GO:0032259">
    <property type="term" value="P:methylation"/>
    <property type="evidence" value="ECO:0007669"/>
    <property type="project" value="UniProtKB-KW"/>
</dbReference>
<comment type="caution">
    <text evidence="1">The sequence shown here is derived from an EMBL/GenBank/DDBJ whole genome shotgun (WGS) entry which is preliminary data.</text>
</comment>
<keyword evidence="1" id="KW-0489">Methyltransferase</keyword>
<keyword evidence="2" id="KW-1185">Reference proteome</keyword>
<dbReference type="GO" id="GO:0008168">
    <property type="term" value="F:methyltransferase activity"/>
    <property type="evidence" value="ECO:0007669"/>
    <property type="project" value="UniProtKB-KW"/>
</dbReference>
<accession>A0A7J6XA35</accession>
<evidence type="ECO:0000313" key="2">
    <source>
        <dbReference type="Proteomes" id="UP000554482"/>
    </source>
</evidence>
<dbReference type="Proteomes" id="UP000554482">
    <property type="component" value="Unassembled WGS sequence"/>
</dbReference>
<dbReference type="AlphaFoldDB" id="A0A7J6XA35"/>
<dbReference type="EMBL" id="JABWDY010003567">
    <property type="protein sequence ID" value="KAF5205847.1"/>
    <property type="molecule type" value="Genomic_DNA"/>
</dbReference>
<protein>
    <submittedName>
        <fullName evidence="1">(S)-tetrahydroprotoberberine N-methyltransferase</fullName>
    </submittedName>
</protein>
<name>A0A7J6XA35_THATH</name>
<keyword evidence="1" id="KW-0808">Transferase</keyword>
<dbReference type="OrthoDB" id="1874523at2759"/>
<feature type="non-terminal residue" evidence="1">
    <location>
        <position position="1"/>
    </location>
</feature>
<evidence type="ECO:0000313" key="1">
    <source>
        <dbReference type="EMBL" id="KAF5205847.1"/>
    </source>
</evidence>
<reference evidence="1 2" key="1">
    <citation type="submission" date="2020-06" db="EMBL/GenBank/DDBJ databases">
        <title>Transcriptomic and genomic resources for Thalictrum thalictroides and T. hernandezii: Facilitating candidate gene discovery in an emerging model plant lineage.</title>
        <authorList>
            <person name="Arias T."/>
            <person name="Riano-Pachon D.M."/>
            <person name="Di Stilio V.S."/>
        </authorList>
    </citation>
    <scope>NUCLEOTIDE SEQUENCE [LARGE SCALE GENOMIC DNA]</scope>
    <source>
        <strain evidence="2">cv. WT478/WT964</strain>
        <tissue evidence="1">Leaves</tissue>
    </source>
</reference>
<organism evidence="1 2">
    <name type="scientific">Thalictrum thalictroides</name>
    <name type="common">Rue-anemone</name>
    <name type="synonym">Anemone thalictroides</name>
    <dbReference type="NCBI Taxonomy" id="46969"/>
    <lineage>
        <taxon>Eukaryota</taxon>
        <taxon>Viridiplantae</taxon>
        <taxon>Streptophyta</taxon>
        <taxon>Embryophyta</taxon>
        <taxon>Tracheophyta</taxon>
        <taxon>Spermatophyta</taxon>
        <taxon>Magnoliopsida</taxon>
        <taxon>Ranunculales</taxon>
        <taxon>Ranunculaceae</taxon>
        <taxon>Thalictroideae</taxon>
        <taxon>Thalictrum</taxon>
    </lineage>
</organism>
<sequence length="97" mass="11324">MDSKLLPKKESVAELVQRLNEGLVPDDELKELVKIQLEKRLQWGYKQTYEEQVAFHLDFINSLKRKEISGAMDLMNSESYELPMSFLSLMFGNTLKQ</sequence>
<proteinExistence type="predicted"/>